<keyword evidence="6 9" id="KW-0472">Membrane</keyword>
<evidence type="ECO:0000313" key="12">
    <source>
        <dbReference type="Proteomes" id="UP000054342"/>
    </source>
</evidence>
<evidence type="ECO:0000256" key="3">
    <source>
        <dbReference type="ARBA" id="ARBA00022448"/>
    </source>
</evidence>
<dbReference type="Proteomes" id="UP000054342">
    <property type="component" value="Unassembled WGS sequence"/>
</dbReference>
<dbReference type="GO" id="GO:0016020">
    <property type="term" value="C:membrane"/>
    <property type="evidence" value="ECO:0007669"/>
    <property type="project" value="UniProtKB-SubCell"/>
</dbReference>
<dbReference type="InterPro" id="IPR020846">
    <property type="entry name" value="MFS_dom"/>
</dbReference>
<sequence>MFLLPVLLGFSFSAMIKEFLEYGLTMIDVKIAANRRWQGLNASENFLTQFNNPSSSLLGTINAIYDGWGNGFNTATTPLWVSELVPSKSRGRHVAIEGNLIAFGIVIAYYFNIGMTYASGPVQWRLVIAAQLIIIIFQVVWTMMLPESPRWLTAHGRHEEAIHVLTQLTGKNIKHDDASVLKQKKNIDDAIALERADGPWKFSECFRNGPLKIRRRFIYVICLQAMQQLSGINVLVYYMPHTLTTDVGMDYRTSLHVGAGLANTYWVFSFIGVFWLDRMGRRQPLIWGAVVCGLCFLLAGILQASPSSARAKASLTFFFLYEAVFAIGWLPIPWLYGPEIMPLRHRTHSAALSAASDWIFNYLIVQITPISISNIRWKTYIIFFVFNIFFALMIWLYYPETSGRTLEEMDTLFMGDNDRLVVIDKTGRLLPGFRSYMNRTDNPEMADEVTNRSSASEEKRETWEVHAEKNPV</sequence>
<dbReference type="PANTHER" id="PTHR48022">
    <property type="entry name" value="PLASTIDIC GLUCOSE TRANSPORTER 4"/>
    <property type="match status" value="1"/>
</dbReference>
<dbReference type="InterPro" id="IPR036259">
    <property type="entry name" value="MFS_trans_sf"/>
</dbReference>
<feature type="transmembrane region" description="Helical" evidence="9">
    <location>
        <begin position="94"/>
        <end position="112"/>
    </location>
</feature>
<comment type="subcellular location">
    <subcellularLocation>
        <location evidence="1">Membrane</location>
        <topology evidence="1">Multi-pass membrane protein</topology>
    </subcellularLocation>
</comment>
<keyword evidence="5 9" id="KW-1133">Transmembrane helix</keyword>
<evidence type="ECO:0000256" key="6">
    <source>
        <dbReference type="ARBA" id="ARBA00023136"/>
    </source>
</evidence>
<dbReference type="PROSITE" id="PS00216">
    <property type="entry name" value="SUGAR_TRANSPORT_1"/>
    <property type="match status" value="1"/>
</dbReference>
<evidence type="ECO:0000256" key="2">
    <source>
        <dbReference type="ARBA" id="ARBA00010992"/>
    </source>
</evidence>
<dbReference type="InterPro" id="IPR050360">
    <property type="entry name" value="MFS_Sugar_Transporters"/>
</dbReference>
<dbReference type="Gene3D" id="1.20.1250.20">
    <property type="entry name" value="MFS general substrate transporter like domains"/>
    <property type="match status" value="1"/>
</dbReference>
<keyword evidence="3 7" id="KW-0813">Transport</keyword>
<feature type="transmembrane region" description="Helical" evidence="9">
    <location>
        <begin position="317"/>
        <end position="336"/>
    </location>
</feature>
<feature type="transmembrane region" description="Helical" evidence="9">
    <location>
        <begin position="380"/>
        <end position="398"/>
    </location>
</feature>
<evidence type="ECO:0000256" key="5">
    <source>
        <dbReference type="ARBA" id="ARBA00022989"/>
    </source>
</evidence>
<keyword evidence="4 9" id="KW-0812">Transmembrane</keyword>
<evidence type="ECO:0000256" key="7">
    <source>
        <dbReference type="RuleBase" id="RU003346"/>
    </source>
</evidence>
<feature type="transmembrane region" description="Helical" evidence="9">
    <location>
        <begin position="285"/>
        <end position="305"/>
    </location>
</feature>
<evidence type="ECO:0000256" key="9">
    <source>
        <dbReference type="SAM" id="Phobius"/>
    </source>
</evidence>
<dbReference type="HOGENOM" id="CLU_001265_30_3_1"/>
<name>A0A0D2EBK0_9EURO</name>
<feature type="region of interest" description="Disordered" evidence="8">
    <location>
        <begin position="444"/>
        <end position="472"/>
    </location>
</feature>
<feature type="transmembrane region" description="Helical" evidence="9">
    <location>
        <begin position="258"/>
        <end position="276"/>
    </location>
</feature>
<organism evidence="11 12">
    <name type="scientific">Exophiala xenobiotica</name>
    <dbReference type="NCBI Taxonomy" id="348802"/>
    <lineage>
        <taxon>Eukaryota</taxon>
        <taxon>Fungi</taxon>
        <taxon>Dikarya</taxon>
        <taxon>Ascomycota</taxon>
        <taxon>Pezizomycotina</taxon>
        <taxon>Eurotiomycetes</taxon>
        <taxon>Chaetothyriomycetidae</taxon>
        <taxon>Chaetothyriales</taxon>
        <taxon>Herpotrichiellaceae</taxon>
        <taxon>Exophiala</taxon>
    </lineage>
</organism>
<dbReference type="EMBL" id="KN847322">
    <property type="protein sequence ID" value="KIW52010.1"/>
    <property type="molecule type" value="Genomic_DNA"/>
</dbReference>
<dbReference type="PRINTS" id="PR00171">
    <property type="entry name" value="SUGRTRNSPORT"/>
</dbReference>
<feature type="transmembrane region" description="Helical" evidence="9">
    <location>
        <begin position="217"/>
        <end position="238"/>
    </location>
</feature>
<gene>
    <name evidence="11" type="ORF">PV05_10672</name>
</gene>
<feature type="compositionally biased region" description="Basic and acidic residues" evidence="8">
    <location>
        <begin position="455"/>
        <end position="472"/>
    </location>
</feature>
<evidence type="ECO:0000256" key="1">
    <source>
        <dbReference type="ARBA" id="ARBA00004141"/>
    </source>
</evidence>
<dbReference type="NCBIfam" id="TIGR00879">
    <property type="entry name" value="SP"/>
    <property type="match status" value="1"/>
</dbReference>
<evidence type="ECO:0000256" key="4">
    <source>
        <dbReference type="ARBA" id="ARBA00022692"/>
    </source>
</evidence>
<dbReference type="OrthoDB" id="6612291at2759"/>
<dbReference type="PROSITE" id="PS50850">
    <property type="entry name" value="MFS"/>
    <property type="match status" value="1"/>
</dbReference>
<evidence type="ECO:0000256" key="8">
    <source>
        <dbReference type="SAM" id="MobiDB-lite"/>
    </source>
</evidence>
<dbReference type="GeneID" id="25332580"/>
<keyword evidence="12" id="KW-1185">Reference proteome</keyword>
<dbReference type="InterPro" id="IPR005829">
    <property type="entry name" value="Sugar_transporter_CS"/>
</dbReference>
<dbReference type="InterPro" id="IPR005828">
    <property type="entry name" value="MFS_sugar_transport-like"/>
</dbReference>
<feature type="domain" description="Major facilitator superfamily (MFS) profile" evidence="10">
    <location>
        <begin position="1"/>
        <end position="402"/>
    </location>
</feature>
<dbReference type="AlphaFoldDB" id="A0A0D2EBK0"/>
<evidence type="ECO:0000313" key="11">
    <source>
        <dbReference type="EMBL" id="KIW52010.1"/>
    </source>
</evidence>
<evidence type="ECO:0000259" key="10">
    <source>
        <dbReference type="PROSITE" id="PS50850"/>
    </source>
</evidence>
<dbReference type="PANTHER" id="PTHR48022:SF28">
    <property type="entry name" value="MAJOR FACILITATOR SUPERFAMILY (MFS) PROFILE DOMAIN-CONTAINING PROTEIN-RELATED"/>
    <property type="match status" value="1"/>
</dbReference>
<dbReference type="Pfam" id="PF00083">
    <property type="entry name" value="Sugar_tr"/>
    <property type="match status" value="1"/>
</dbReference>
<feature type="transmembrane region" description="Helical" evidence="9">
    <location>
        <begin position="124"/>
        <end position="145"/>
    </location>
</feature>
<accession>A0A0D2EBK0</accession>
<comment type="similarity">
    <text evidence="2 7">Belongs to the major facilitator superfamily. Sugar transporter (TC 2.A.1.1) family.</text>
</comment>
<dbReference type="GO" id="GO:0005351">
    <property type="term" value="F:carbohydrate:proton symporter activity"/>
    <property type="evidence" value="ECO:0007669"/>
    <property type="project" value="TreeGrafter"/>
</dbReference>
<reference evidence="11 12" key="1">
    <citation type="submission" date="2015-01" db="EMBL/GenBank/DDBJ databases">
        <title>The Genome Sequence of Exophiala xenobiotica CBS118157.</title>
        <authorList>
            <consortium name="The Broad Institute Genomics Platform"/>
            <person name="Cuomo C."/>
            <person name="de Hoog S."/>
            <person name="Gorbushina A."/>
            <person name="Stielow B."/>
            <person name="Teixiera M."/>
            <person name="Abouelleil A."/>
            <person name="Chapman S.B."/>
            <person name="Priest M."/>
            <person name="Young S.K."/>
            <person name="Wortman J."/>
            <person name="Nusbaum C."/>
            <person name="Birren B."/>
        </authorList>
    </citation>
    <scope>NUCLEOTIDE SEQUENCE [LARGE SCALE GENOMIC DNA]</scope>
    <source>
        <strain evidence="11 12">CBS 118157</strain>
    </source>
</reference>
<dbReference type="SUPFAM" id="SSF103473">
    <property type="entry name" value="MFS general substrate transporter"/>
    <property type="match status" value="1"/>
</dbReference>
<dbReference type="InterPro" id="IPR003663">
    <property type="entry name" value="Sugar/inositol_transpt"/>
</dbReference>
<dbReference type="RefSeq" id="XP_013312594.1">
    <property type="nucleotide sequence ID" value="XM_013457140.1"/>
</dbReference>
<proteinExistence type="inferred from homology"/>
<protein>
    <recommendedName>
        <fullName evidence="10">Major facilitator superfamily (MFS) profile domain-containing protein</fullName>
    </recommendedName>
</protein>